<evidence type="ECO:0000256" key="1">
    <source>
        <dbReference type="SAM" id="SignalP"/>
    </source>
</evidence>
<accession>A0A7X0J8N0</accession>
<proteinExistence type="predicted"/>
<evidence type="ECO:0000313" key="3">
    <source>
        <dbReference type="Proteomes" id="UP000521017"/>
    </source>
</evidence>
<evidence type="ECO:0000313" key="2">
    <source>
        <dbReference type="EMBL" id="MBB6501912.1"/>
    </source>
</evidence>
<sequence length="126" mass="14276">MKKNIFTSSVLILSLAISLIFSSCKGHGDRLKITVNETDTNYEMTASYNEDKTPKVEQYLSQYVPQTAIFKPGHPSEIRVTLADKSEFNIKSTPGELRINLDKKLNTKTSLNNIKRISKELKDILQ</sequence>
<dbReference type="RefSeq" id="WP_184628094.1">
    <property type="nucleotide sequence ID" value="NZ_JACHCC010000011.1"/>
</dbReference>
<evidence type="ECO:0008006" key="4">
    <source>
        <dbReference type="Google" id="ProtNLM"/>
    </source>
</evidence>
<organism evidence="2 3">
    <name type="scientific">Pedobacter cryoconitis</name>
    <dbReference type="NCBI Taxonomy" id="188932"/>
    <lineage>
        <taxon>Bacteria</taxon>
        <taxon>Pseudomonadati</taxon>
        <taxon>Bacteroidota</taxon>
        <taxon>Sphingobacteriia</taxon>
        <taxon>Sphingobacteriales</taxon>
        <taxon>Sphingobacteriaceae</taxon>
        <taxon>Pedobacter</taxon>
    </lineage>
</organism>
<keyword evidence="1" id="KW-0732">Signal</keyword>
<gene>
    <name evidence="2" type="ORF">HDF25_004089</name>
</gene>
<comment type="caution">
    <text evidence="2">The sequence shown here is derived from an EMBL/GenBank/DDBJ whole genome shotgun (WGS) entry which is preliminary data.</text>
</comment>
<protein>
    <recommendedName>
        <fullName evidence="4">Lipoprotein</fullName>
    </recommendedName>
</protein>
<feature type="signal peptide" evidence="1">
    <location>
        <begin position="1"/>
        <end position="28"/>
    </location>
</feature>
<name>A0A7X0J8N0_9SPHI</name>
<reference evidence="2 3" key="1">
    <citation type="submission" date="2020-08" db="EMBL/GenBank/DDBJ databases">
        <title>Genomic Encyclopedia of Type Strains, Phase IV (KMG-V): Genome sequencing to study the core and pangenomes of soil and plant-associated prokaryotes.</title>
        <authorList>
            <person name="Whitman W."/>
        </authorList>
    </citation>
    <scope>NUCLEOTIDE SEQUENCE [LARGE SCALE GENOMIC DNA]</scope>
    <source>
        <strain evidence="2 3">M2T3</strain>
    </source>
</reference>
<dbReference type="AlphaFoldDB" id="A0A7X0J8N0"/>
<dbReference type="PROSITE" id="PS51257">
    <property type="entry name" value="PROKAR_LIPOPROTEIN"/>
    <property type="match status" value="1"/>
</dbReference>
<dbReference type="EMBL" id="JACHCC010000011">
    <property type="protein sequence ID" value="MBB6501912.1"/>
    <property type="molecule type" value="Genomic_DNA"/>
</dbReference>
<dbReference type="Proteomes" id="UP000521017">
    <property type="component" value="Unassembled WGS sequence"/>
</dbReference>
<feature type="chain" id="PRO_5031345143" description="Lipoprotein" evidence="1">
    <location>
        <begin position="29"/>
        <end position="126"/>
    </location>
</feature>